<evidence type="ECO:0000256" key="3">
    <source>
        <dbReference type="ARBA" id="ARBA00023052"/>
    </source>
</evidence>
<dbReference type="InterPro" id="IPR051157">
    <property type="entry name" value="PDH/Transketolase"/>
</dbReference>
<evidence type="ECO:0000313" key="6">
    <source>
        <dbReference type="Proteomes" id="UP000002318"/>
    </source>
</evidence>
<dbReference type="OrthoDB" id="9803371at2"/>
<evidence type="ECO:0000256" key="1">
    <source>
        <dbReference type="ARBA" id="ARBA00001964"/>
    </source>
</evidence>
<dbReference type="PANTHER" id="PTHR43825">
    <property type="entry name" value="PYRUVATE DEHYDROGENASE E1 COMPONENT"/>
    <property type="match status" value="1"/>
</dbReference>
<sequence>MKAGLRETMVEVMTEEAEKGKNLVVMVSDSTSTSKIQPFQEKFPEKVVNVGIAEQNLIGAAAGMALGGMIPITANAAPFLIGRSNEQVKNDICYSNTNVKLVGLNPGFAYGPLGPTHHCIDDISVMRGFGNITIFTPQDPREVRALFHYLLSHEGPAYIRLDSFSCENLPGTSENFKPGALTFHRGGSGDDCDLAIICLGTASHAGLAAAERLASEGINAAVVGISSIRPIDRGALSAVIASCGRVLTVEEHSAHGGIGSLAAEVIAENGLSAILKRLAIPEGQFAPASPVPAIQKAYQLDSEGIVAATHTFLRQTRKDD</sequence>
<proteinExistence type="inferred from homology"/>
<dbReference type="Proteomes" id="UP000002318">
    <property type="component" value="Chromosome"/>
</dbReference>
<dbReference type="Pfam" id="PF02780">
    <property type="entry name" value="Transketolase_C"/>
    <property type="match status" value="1"/>
</dbReference>
<dbReference type="SUPFAM" id="SSF52922">
    <property type="entry name" value="TK C-terminal domain-like"/>
    <property type="match status" value="1"/>
</dbReference>
<accession>E1RCT0</accession>
<dbReference type="EMBL" id="CP002116">
    <property type="protein sequence ID" value="ADK80160.1"/>
    <property type="molecule type" value="Genomic_DNA"/>
</dbReference>
<evidence type="ECO:0000259" key="4">
    <source>
        <dbReference type="SMART" id="SM00861"/>
    </source>
</evidence>
<dbReference type="CDD" id="cd07033">
    <property type="entry name" value="TPP_PYR_DXS_TK_like"/>
    <property type="match status" value="1"/>
</dbReference>
<feature type="domain" description="Transketolase-like pyrimidine-binding" evidence="4">
    <location>
        <begin position="3"/>
        <end position="169"/>
    </location>
</feature>
<dbReference type="AlphaFoldDB" id="E1RCT0"/>
<dbReference type="HOGENOM" id="CLU_009227_1_1_12"/>
<dbReference type="Gene3D" id="3.40.50.970">
    <property type="match status" value="1"/>
</dbReference>
<comment type="similarity">
    <text evidence="2">Belongs to the transketolase family.</text>
</comment>
<name>E1RCT0_SEDSS</name>
<reference evidence="5 6" key="1">
    <citation type="journal article" date="2010" name="Stand. Genomic Sci.">
        <title>Complete genome sequence of Spirochaeta smaragdinae type strain (SEBR 4228).</title>
        <authorList>
            <person name="Mavromatis K."/>
            <person name="Yasawong M."/>
            <person name="Chertkov O."/>
            <person name="Lapidus A."/>
            <person name="Lucas S."/>
            <person name="Nolan M."/>
            <person name="Del Rio T.G."/>
            <person name="Tice H."/>
            <person name="Cheng J.F."/>
            <person name="Pitluck S."/>
            <person name="Liolios K."/>
            <person name="Ivanova N."/>
            <person name="Tapia R."/>
            <person name="Han C."/>
            <person name="Bruce D."/>
            <person name="Goodwin L."/>
            <person name="Pati A."/>
            <person name="Chen A."/>
            <person name="Palaniappan K."/>
            <person name="Land M."/>
            <person name="Hauser L."/>
            <person name="Chang Y.J."/>
            <person name="Jeffries C.D."/>
            <person name="Detter J.C."/>
            <person name="Rohde M."/>
            <person name="Brambilla E."/>
            <person name="Spring S."/>
            <person name="Goker M."/>
            <person name="Sikorski J."/>
            <person name="Woyke T."/>
            <person name="Bristow J."/>
            <person name="Eisen J.A."/>
            <person name="Markowitz V."/>
            <person name="Hugenholtz P."/>
            <person name="Klenk H.P."/>
            <person name="Kyrpides N.C."/>
        </authorList>
    </citation>
    <scope>NUCLEOTIDE SEQUENCE [LARGE SCALE GENOMIC DNA]</scope>
    <source>
        <strain evidence="6">DSM 11293 / JCM 15392 / SEBR 4228</strain>
    </source>
</reference>
<keyword evidence="6" id="KW-1185">Reference proteome</keyword>
<evidence type="ECO:0000256" key="2">
    <source>
        <dbReference type="ARBA" id="ARBA00007131"/>
    </source>
</evidence>
<dbReference type="InterPro" id="IPR033248">
    <property type="entry name" value="Transketolase_C"/>
</dbReference>
<dbReference type="RefSeq" id="WP_013253624.1">
    <property type="nucleotide sequence ID" value="NC_014364.1"/>
</dbReference>
<dbReference type="KEGG" id="ssm:Spirs_1027"/>
<dbReference type="PANTHER" id="PTHR43825:SF1">
    <property type="entry name" value="TRANSKETOLASE-LIKE PYRIMIDINE-BINDING DOMAIN-CONTAINING PROTEIN"/>
    <property type="match status" value="1"/>
</dbReference>
<dbReference type="FunFam" id="3.40.50.970:FF:000129">
    <property type="entry name" value="Transketolase"/>
    <property type="match status" value="1"/>
</dbReference>
<dbReference type="InterPro" id="IPR009014">
    <property type="entry name" value="Transketo_C/PFOR_II"/>
</dbReference>
<keyword evidence="3" id="KW-0786">Thiamine pyrophosphate</keyword>
<dbReference type="Pfam" id="PF02779">
    <property type="entry name" value="Transket_pyr"/>
    <property type="match status" value="1"/>
</dbReference>
<dbReference type="SMART" id="SM00861">
    <property type="entry name" value="Transket_pyr"/>
    <property type="match status" value="1"/>
</dbReference>
<dbReference type="InterPro" id="IPR005475">
    <property type="entry name" value="Transketolase-like_Pyr-bd"/>
</dbReference>
<organism evidence="5 6">
    <name type="scientific">Sediminispirochaeta smaragdinae (strain DSM 11293 / JCM 15392 / SEBR 4228)</name>
    <name type="common">Spirochaeta smaragdinae</name>
    <dbReference type="NCBI Taxonomy" id="573413"/>
    <lineage>
        <taxon>Bacteria</taxon>
        <taxon>Pseudomonadati</taxon>
        <taxon>Spirochaetota</taxon>
        <taxon>Spirochaetia</taxon>
        <taxon>Spirochaetales</taxon>
        <taxon>Spirochaetaceae</taxon>
        <taxon>Sediminispirochaeta</taxon>
    </lineage>
</organism>
<dbReference type="InterPro" id="IPR029061">
    <property type="entry name" value="THDP-binding"/>
</dbReference>
<dbReference type="eggNOG" id="COG3958">
    <property type="taxonomic scope" value="Bacteria"/>
</dbReference>
<dbReference type="STRING" id="573413.Spirs_1027"/>
<comment type="cofactor">
    <cofactor evidence="1">
        <name>thiamine diphosphate</name>
        <dbReference type="ChEBI" id="CHEBI:58937"/>
    </cofactor>
</comment>
<dbReference type="Gene3D" id="3.40.50.920">
    <property type="match status" value="1"/>
</dbReference>
<evidence type="ECO:0000313" key="5">
    <source>
        <dbReference type="EMBL" id="ADK80160.1"/>
    </source>
</evidence>
<gene>
    <name evidence="5" type="ordered locus">Spirs_1027</name>
</gene>
<protein>
    <submittedName>
        <fullName evidence="5">Transketolase central region</fullName>
    </submittedName>
</protein>
<dbReference type="SUPFAM" id="SSF52518">
    <property type="entry name" value="Thiamin diphosphate-binding fold (THDP-binding)"/>
    <property type="match status" value="1"/>
</dbReference>